<dbReference type="InterPro" id="IPR009057">
    <property type="entry name" value="Homeodomain-like_sf"/>
</dbReference>
<feature type="domain" description="HTH araC/xylS-type" evidence="4">
    <location>
        <begin position="190"/>
        <end position="288"/>
    </location>
</feature>
<organism evidence="5 6">
    <name type="scientific">Mucilaginibacter pocheonensis</name>
    <dbReference type="NCBI Taxonomy" id="398050"/>
    <lineage>
        <taxon>Bacteria</taxon>
        <taxon>Pseudomonadati</taxon>
        <taxon>Bacteroidota</taxon>
        <taxon>Sphingobacteriia</taxon>
        <taxon>Sphingobacteriales</taxon>
        <taxon>Sphingobacteriaceae</taxon>
        <taxon>Mucilaginibacter</taxon>
    </lineage>
</organism>
<dbReference type="InterPro" id="IPR037923">
    <property type="entry name" value="HTH-like"/>
</dbReference>
<dbReference type="InterPro" id="IPR018060">
    <property type="entry name" value="HTH_AraC"/>
</dbReference>
<evidence type="ECO:0000256" key="2">
    <source>
        <dbReference type="ARBA" id="ARBA00023125"/>
    </source>
</evidence>
<dbReference type="SMART" id="SM00342">
    <property type="entry name" value="HTH_ARAC"/>
    <property type="match status" value="1"/>
</dbReference>
<keyword evidence="3" id="KW-0804">Transcription</keyword>
<dbReference type="PANTHER" id="PTHR43280">
    <property type="entry name" value="ARAC-FAMILY TRANSCRIPTIONAL REGULATOR"/>
    <property type="match status" value="1"/>
</dbReference>
<evidence type="ECO:0000259" key="4">
    <source>
        <dbReference type="PROSITE" id="PS01124"/>
    </source>
</evidence>
<gene>
    <name evidence="5" type="ORF">J2W55_003710</name>
</gene>
<dbReference type="InterPro" id="IPR018062">
    <property type="entry name" value="HTH_AraC-typ_CS"/>
</dbReference>
<dbReference type="EMBL" id="JAVDUU010000003">
    <property type="protein sequence ID" value="MDR6943857.1"/>
    <property type="molecule type" value="Genomic_DNA"/>
</dbReference>
<dbReference type="Gene3D" id="1.10.10.60">
    <property type="entry name" value="Homeodomain-like"/>
    <property type="match status" value="1"/>
</dbReference>
<sequence length="297" mass="33943">MNQLILQQGASKELAYFPHILEFAHKKNNTIQLNSFTSSVMDCICLYYILEGKFTWIIDSQEHTLYPGDFAVVLPGQRIGGESGILNIGALFWIKISTEDCGKLLLGKWSGLTKKEKLSVNQILLVNKQQLVLKLKDAQVLLHNLQVELQNEEVGFYTRTNQLLDELFVLISRQLIRQNNSRRDFPQTFLKLEQTLRQNLAHQWTVEEMAALIGMGTTAFTEKVKNYSGFSPLNYLINIRITEATKLLKKNQANVTDIALNTGFYSSQHFSTTFKKLTGYTPSEFRKNKTSDQQHTS</sequence>
<evidence type="ECO:0000313" key="6">
    <source>
        <dbReference type="Proteomes" id="UP001247620"/>
    </source>
</evidence>
<evidence type="ECO:0000256" key="1">
    <source>
        <dbReference type="ARBA" id="ARBA00023015"/>
    </source>
</evidence>
<dbReference type="PROSITE" id="PS00041">
    <property type="entry name" value="HTH_ARAC_FAMILY_1"/>
    <property type="match status" value="1"/>
</dbReference>
<dbReference type="PANTHER" id="PTHR43280:SF2">
    <property type="entry name" value="HTH-TYPE TRANSCRIPTIONAL REGULATOR EXSA"/>
    <property type="match status" value="1"/>
</dbReference>
<dbReference type="RefSeq" id="WP_310098817.1">
    <property type="nucleotide sequence ID" value="NZ_JAVDUU010000003.1"/>
</dbReference>
<reference evidence="5 6" key="1">
    <citation type="submission" date="2023-07" db="EMBL/GenBank/DDBJ databases">
        <title>Sorghum-associated microbial communities from plants grown in Nebraska, USA.</title>
        <authorList>
            <person name="Schachtman D."/>
        </authorList>
    </citation>
    <scope>NUCLEOTIDE SEQUENCE [LARGE SCALE GENOMIC DNA]</scope>
    <source>
        <strain evidence="5 6">3262</strain>
    </source>
</reference>
<proteinExistence type="predicted"/>
<dbReference type="SUPFAM" id="SSF51215">
    <property type="entry name" value="Regulatory protein AraC"/>
    <property type="match status" value="1"/>
</dbReference>
<name>A0ABU1TEN2_9SPHI</name>
<accession>A0ABU1TEN2</accession>
<dbReference type="PRINTS" id="PR00032">
    <property type="entry name" value="HTHARAC"/>
</dbReference>
<dbReference type="PROSITE" id="PS01124">
    <property type="entry name" value="HTH_ARAC_FAMILY_2"/>
    <property type="match status" value="1"/>
</dbReference>
<dbReference type="InterPro" id="IPR014710">
    <property type="entry name" value="RmlC-like_jellyroll"/>
</dbReference>
<dbReference type="SUPFAM" id="SSF46689">
    <property type="entry name" value="Homeodomain-like"/>
    <property type="match status" value="1"/>
</dbReference>
<dbReference type="Proteomes" id="UP001247620">
    <property type="component" value="Unassembled WGS sequence"/>
</dbReference>
<dbReference type="Gene3D" id="2.60.120.10">
    <property type="entry name" value="Jelly Rolls"/>
    <property type="match status" value="1"/>
</dbReference>
<dbReference type="InterPro" id="IPR020449">
    <property type="entry name" value="Tscrpt_reg_AraC-type_HTH"/>
</dbReference>
<protein>
    <submittedName>
        <fullName evidence="5">AraC-like DNA-binding protein</fullName>
    </submittedName>
</protein>
<comment type="caution">
    <text evidence="5">The sequence shown here is derived from an EMBL/GenBank/DDBJ whole genome shotgun (WGS) entry which is preliminary data.</text>
</comment>
<keyword evidence="6" id="KW-1185">Reference proteome</keyword>
<keyword evidence="2" id="KW-0238">DNA-binding</keyword>
<dbReference type="Pfam" id="PF12833">
    <property type="entry name" value="HTH_18"/>
    <property type="match status" value="1"/>
</dbReference>
<keyword evidence="1" id="KW-0805">Transcription regulation</keyword>
<evidence type="ECO:0000256" key="3">
    <source>
        <dbReference type="ARBA" id="ARBA00023163"/>
    </source>
</evidence>
<evidence type="ECO:0000313" key="5">
    <source>
        <dbReference type="EMBL" id="MDR6943857.1"/>
    </source>
</evidence>